<proteinExistence type="predicted"/>
<dbReference type="GO" id="GO:0070478">
    <property type="term" value="P:nuclear-transcribed mRNA catabolic process, 3'-5' exonucleolytic nonsense-mediated decay"/>
    <property type="evidence" value="ECO:0007669"/>
    <property type="project" value="TreeGrafter"/>
</dbReference>
<dbReference type="PROSITE" id="PS51194">
    <property type="entry name" value="HELICASE_CTER"/>
    <property type="match status" value="1"/>
</dbReference>
<keyword evidence="3 7" id="KW-0347">Helicase</keyword>
<gene>
    <name evidence="7" type="ORF">Hyperionvirus30_15</name>
</gene>
<dbReference type="GO" id="GO:0016787">
    <property type="term" value="F:hydrolase activity"/>
    <property type="evidence" value="ECO:0007669"/>
    <property type="project" value="UniProtKB-KW"/>
</dbReference>
<keyword evidence="2" id="KW-0378">Hydrolase</keyword>
<dbReference type="GO" id="GO:0004386">
    <property type="term" value="F:helicase activity"/>
    <property type="evidence" value="ECO:0007669"/>
    <property type="project" value="UniProtKB-KW"/>
</dbReference>
<dbReference type="Pfam" id="PF00271">
    <property type="entry name" value="Helicase_C"/>
    <property type="match status" value="1"/>
</dbReference>
<dbReference type="SUPFAM" id="SSF52540">
    <property type="entry name" value="P-loop containing nucleoside triphosphate hydrolases"/>
    <property type="match status" value="1"/>
</dbReference>
<dbReference type="InterPro" id="IPR014001">
    <property type="entry name" value="Helicase_ATP-bd"/>
</dbReference>
<dbReference type="InterPro" id="IPR011545">
    <property type="entry name" value="DEAD/DEAH_box_helicase_dom"/>
</dbReference>
<dbReference type="SMART" id="SM00490">
    <property type="entry name" value="HELICc"/>
    <property type="match status" value="1"/>
</dbReference>
<reference evidence="7" key="1">
    <citation type="submission" date="2018-10" db="EMBL/GenBank/DDBJ databases">
        <title>Hidden diversity of soil giant viruses.</title>
        <authorList>
            <person name="Schulz F."/>
            <person name="Alteio L."/>
            <person name="Goudeau D."/>
            <person name="Ryan E.M."/>
            <person name="Malmstrom R.R."/>
            <person name="Blanchard J."/>
            <person name="Woyke T."/>
        </authorList>
    </citation>
    <scope>NUCLEOTIDE SEQUENCE</scope>
    <source>
        <strain evidence="7">HYV1</strain>
    </source>
</reference>
<feature type="domain" description="Helicase ATP-binding" evidence="5">
    <location>
        <begin position="33"/>
        <end position="204"/>
    </location>
</feature>
<dbReference type="Gene3D" id="3.40.50.300">
    <property type="entry name" value="P-loop containing nucleotide triphosphate hydrolases"/>
    <property type="match status" value="2"/>
</dbReference>
<organism evidence="7">
    <name type="scientific">Hyperionvirus sp</name>
    <dbReference type="NCBI Taxonomy" id="2487770"/>
    <lineage>
        <taxon>Viruses</taxon>
        <taxon>Varidnaviria</taxon>
        <taxon>Bamfordvirae</taxon>
        <taxon>Nucleocytoviricota</taxon>
        <taxon>Megaviricetes</taxon>
        <taxon>Imitervirales</taxon>
        <taxon>Mimiviridae</taxon>
        <taxon>Klosneuvirinae</taxon>
    </lineage>
</organism>
<dbReference type="GO" id="GO:0005524">
    <property type="term" value="F:ATP binding"/>
    <property type="evidence" value="ECO:0007669"/>
    <property type="project" value="UniProtKB-KW"/>
</dbReference>
<dbReference type="PANTHER" id="PTHR12131">
    <property type="entry name" value="ATP-DEPENDENT RNA AND DNA HELICASE"/>
    <property type="match status" value="1"/>
</dbReference>
<evidence type="ECO:0000259" key="5">
    <source>
        <dbReference type="PROSITE" id="PS51192"/>
    </source>
</evidence>
<evidence type="ECO:0000259" key="6">
    <source>
        <dbReference type="PROSITE" id="PS51194"/>
    </source>
</evidence>
<dbReference type="Pfam" id="PF00270">
    <property type="entry name" value="DEAD"/>
    <property type="match status" value="1"/>
</dbReference>
<feature type="domain" description="Helicase C-terminal" evidence="6">
    <location>
        <begin position="260"/>
        <end position="462"/>
    </location>
</feature>
<dbReference type="EMBL" id="MK072412">
    <property type="protein sequence ID" value="AYV84599.1"/>
    <property type="molecule type" value="Genomic_DNA"/>
</dbReference>
<dbReference type="Gene3D" id="1.10.3380.30">
    <property type="match status" value="1"/>
</dbReference>
<dbReference type="InterPro" id="IPR001650">
    <property type="entry name" value="Helicase_C-like"/>
</dbReference>
<name>A0A3G5AGS3_9VIRU</name>
<accession>A0A3G5AGS3</accession>
<dbReference type="InterPro" id="IPR012961">
    <property type="entry name" value="Ski2/MTR4_C"/>
</dbReference>
<dbReference type="PROSITE" id="PS51192">
    <property type="entry name" value="HELICASE_ATP_BIND_1"/>
    <property type="match status" value="1"/>
</dbReference>
<dbReference type="InterPro" id="IPR027417">
    <property type="entry name" value="P-loop_NTPase"/>
</dbReference>
<dbReference type="SMART" id="SM00382">
    <property type="entry name" value="AAA"/>
    <property type="match status" value="1"/>
</dbReference>
<keyword evidence="4" id="KW-0067">ATP-binding</keyword>
<dbReference type="GO" id="GO:0003676">
    <property type="term" value="F:nucleic acid binding"/>
    <property type="evidence" value="ECO:0007669"/>
    <property type="project" value="InterPro"/>
</dbReference>
<evidence type="ECO:0000256" key="1">
    <source>
        <dbReference type="ARBA" id="ARBA00022741"/>
    </source>
</evidence>
<evidence type="ECO:0000256" key="2">
    <source>
        <dbReference type="ARBA" id="ARBA00022801"/>
    </source>
</evidence>
<dbReference type="SMART" id="SM00487">
    <property type="entry name" value="DEXDc"/>
    <property type="match status" value="1"/>
</dbReference>
<evidence type="ECO:0000256" key="4">
    <source>
        <dbReference type="ARBA" id="ARBA00022840"/>
    </source>
</evidence>
<protein>
    <submittedName>
        <fullName evidence="7">DEXDc helicase</fullName>
    </submittedName>
</protein>
<dbReference type="InterPro" id="IPR003593">
    <property type="entry name" value="AAA+_ATPase"/>
</dbReference>
<dbReference type="Pfam" id="PF08148">
    <property type="entry name" value="DSHCT"/>
    <property type="match status" value="1"/>
</dbReference>
<dbReference type="InterPro" id="IPR050699">
    <property type="entry name" value="RNA-DNA_Helicase"/>
</dbReference>
<evidence type="ECO:0000313" key="7">
    <source>
        <dbReference type="EMBL" id="AYV84599.1"/>
    </source>
</evidence>
<evidence type="ECO:0000256" key="3">
    <source>
        <dbReference type="ARBA" id="ARBA00022806"/>
    </source>
</evidence>
<keyword evidence="1" id="KW-0547">Nucleotide-binding</keyword>
<dbReference type="CDD" id="cd18795">
    <property type="entry name" value="SF2_C_Ski2"/>
    <property type="match status" value="1"/>
</dbReference>
<dbReference type="PANTHER" id="PTHR12131:SF1">
    <property type="entry name" value="ATP-DEPENDENT RNA HELICASE SUPV3L1, MITOCHONDRIAL-RELATED"/>
    <property type="match status" value="1"/>
</dbReference>
<sequence>MSYVNVCTGVAEEVKDPAMVFAYKCDEFQKHGFWCIANGENLLATAHTGSGKTTLAEYAIANTIRGGKNVVYTSPIKSLSNEKYNDFSKKYASFSGVRLGILTGDNKINPDGNCLIMTAEILRNALYRLKKEGDLKGDATNFMDKVGCVIMDEVHFINDADRGKVWEETIVLLDRNIQLIMLSATIDKAEQFAQWIGEIKQKKINLISTVYRVVPLRHYIFAGEKRYMIFDTVYDHVKFMEASKAHDDFVKKNKGGVTYGVNDLVKYLKKEKLLQAIFFSFSKKNCESYARAVSEVVVEGEEIVKIREIFNKYLFRFEKQYMKLDQFQVVKGLLLKGVAFHHSGLLPVLKEIVEIIFHLGLIKVLFATETFAVGVNMPTRTVVFMELEKFTGGGKKRSLTAGEYKQMSGRAGRRGIDVRGEVIILPVYGFPEDQLLRELLLGKVARIESKLKIDYQFFLKVIQSEATNISDFLGKSLFGLESKKMIDSAEIELNGLKSGLVEGEYSEKVVELFGMESMVVGGNVKFVMGGKQMKRLKELRKEVVGREYEEYCVFREKVKRINEMEGNVKKWKSYAGDVLNGVICLLKEGEFIGVGGEILKKGVIAAQINECNAIVLTEMIVGGYFVGLSAEEIVGLLAIFIDETKTDDMIGLDDVVGTPKLKEYVSDLVDVVAQYQYLEESIGIEGSDDKYWSLSYDFIDAAYLWASAKNDADISKVFSAGVETMYVGNFIRSMIKINNIAKDLIHLCELNGDITPIPILSKIEGLVMKDFVTVNSLYLSN</sequence>
<dbReference type="SMART" id="SM01142">
    <property type="entry name" value="DSHCT"/>
    <property type="match status" value="1"/>
</dbReference>